<organism evidence="1 2">
    <name type="scientific">Aspergillus parasiticus (strain ATCC 56775 / NRRL 5862 / SRRC 143 / SU-1)</name>
    <dbReference type="NCBI Taxonomy" id="1403190"/>
    <lineage>
        <taxon>Eukaryota</taxon>
        <taxon>Fungi</taxon>
        <taxon>Dikarya</taxon>
        <taxon>Ascomycota</taxon>
        <taxon>Pezizomycotina</taxon>
        <taxon>Eurotiomycetes</taxon>
        <taxon>Eurotiomycetidae</taxon>
        <taxon>Eurotiales</taxon>
        <taxon>Aspergillaceae</taxon>
        <taxon>Aspergillus</taxon>
        <taxon>Aspergillus subgen. Circumdati</taxon>
    </lineage>
</organism>
<dbReference type="InterPro" id="IPR040632">
    <property type="entry name" value="Sulfotransfer_4"/>
</dbReference>
<comment type="caution">
    <text evidence="1">The sequence shown here is derived from an EMBL/GenBank/DDBJ whole genome shotgun (WGS) entry which is preliminary data.</text>
</comment>
<dbReference type="OrthoDB" id="408152at2759"/>
<name>A0A0F0HYW4_ASPPU</name>
<dbReference type="STRING" id="1403190.A0A0F0HYW4"/>
<reference evidence="1 2" key="1">
    <citation type="submission" date="2015-02" db="EMBL/GenBank/DDBJ databases">
        <title>Draft genome sequence of Aspergillus parasiticus SU-1.</title>
        <authorList>
            <person name="Yu J."/>
            <person name="Fedorova N."/>
            <person name="Yin Y."/>
            <person name="Losada L."/>
            <person name="Zafar N."/>
            <person name="Taujale R."/>
            <person name="Ehrlich K.C."/>
            <person name="Bhatnagar D."/>
            <person name="Cleveland T.E."/>
            <person name="Bennett J.W."/>
            <person name="Nierman W.C."/>
        </authorList>
    </citation>
    <scope>NUCLEOTIDE SEQUENCE [LARGE SCALE GENOMIC DNA]</scope>
    <source>
        <strain evidence="2">ATCC 56775 / NRRL 5862 / SRRC 143 / SU-1</strain>
    </source>
</reference>
<dbReference type="Pfam" id="PF17784">
    <property type="entry name" value="Sulfotransfer_4"/>
    <property type="match status" value="1"/>
</dbReference>
<evidence type="ECO:0000313" key="2">
    <source>
        <dbReference type="Proteomes" id="UP000033540"/>
    </source>
</evidence>
<proteinExistence type="predicted"/>
<dbReference type="Proteomes" id="UP000033540">
    <property type="component" value="Unassembled WGS sequence"/>
</dbReference>
<dbReference type="AlphaFoldDB" id="A0A0F0HYW4"/>
<protein>
    <submittedName>
        <fullName evidence="1">Uncharacterized protein</fullName>
    </submittedName>
</protein>
<dbReference type="EMBL" id="JZEE01000732">
    <property type="protein sequence ID" value="KJK60704.1"/>
    <property type="molecule type" value="Genomic_DNA"/>
</dbReference>
<gene>
    <name evidence="1" type="ORF">P875_00053104</name>
</gene>
<sequence length="235" mass="26550">MQPLSPSNDGGRLRIPVNIDFTYQLFSACTTHTVKCKENTVNELVEPSPKSFERNTSKTPPTHAEYYSLSAVLPGKVERDWKEFGWAADPICEKRPAQAQWDKIYDGSRDDTYIYQRHIEWLKEVVPADRLVFDVKDGWGPLCQTLEKDVPKDIPFPKINDSKAIDRVAEYYMKRGNHYCSRDYGTGSDSNGSGRGDAYHYSNSNGSYYYSNSNGSTYYNDGKGGSTYTPSGGKK</sequence>
<dbReference type="InterPro" id="IPR027417">
    <property type="entry name" value="P-loop_NTPase"/>
</dbReference>
<evidence type="ECO:0000313" key="1">
    <source>
        <dbReference type="EMBL" id="KJK60704.1"/>
    </source>
</evidence>
<dbReference type="Gene3D" id="3.40.50.300">
    <property type="entry name" value="P-loop containing nucleotide triphosphate hydrolases"/>
    <property type="match status" value="1"/>
</dbReference>
<accession>A0A0F0HYW4</accession>